<dbReference type="Gene3D" id="3.40.50.300">
    <property type="entry name" value="P-loop containing nucleotide triphosphate hydrolases"/>
    <property type="match status" value="1"/>
</dbReference>
<organism evidence="5">
    <name type="scientific">Heterocephalus glaber</name>
    <name type="common">Naked mole rat</name>
    <dbReference type="NCBI Taxonomy" id="10181"/>
    <lineage>
        <taxon>Eukaryota</taxon>
        <taxon>Metazoa</taxon>
        <taxon>Chordata</taxon>
        <taxon>Craniata</taxon>
        <taxon>Vertebrata</taxon>
        <taxon>Euteleostomi</taxon>
        <taxon>Mammalia</taxon>
        <taxon>Eutheria</taxon>
        <taxon>Euarchontoglires</taxon>
        <taxon>Glires</taxon>
        <taxon>Rodentia</taxon>
        <taxon>Hystricomorpha</taxon>
        <taxon>Bathyergidae</taxon>
        <taxon>Heterocephalus</taxon>
    </lineage>
</organism>
<dbReference type="InterPro" id="IPR045058">
    <property type="entry name" value="GIMA/IAN/Toc"/>
</dbReference>
<keyword evidence="3" id="KW-0342">GTP-binding</keyword>
<dbReference type="SUPFAM" id="SSF52540">
    <property type="entry name" value="P-loop containing nucleoside triphosphate hydrolases"/>
    <property type="match status" value="1"/>
</dbReference>
<accession>A0A0P6JXZ7</accession>
<dbReference type="FunFam" id="3.40.50.300:FF:000366">
    <property type="entry name" value="GTPase, IMAP family member 2"/>
    <property type="match status" value="1"/>
</dbReference>
<dbReference type="OrthoDB" id="8954335at2759"/>
<gene>
    <name evidence="5" type="primary">GIMAP6</name>
    <name evidence="7" type="synonym">Gimap6</name>
</gene>
<evidence type="ECO:0000313" key="7">
    <source>
        <dbReference type="RefSeq" id="XP_004860586.1"/>
    </source>
</evidence>
<dbReference type="InterPro" id="IPR027417">
    <property type="entry name" value="P-loop_NTPase"/>
</dbReference>
<dbReference type="Pfam" id="PF04548">
    <property type="entry name" value="AIG1"/>
    <property type="match status" value="1"/>
</dbReference>
<name>A0A0P6JXZ7_HETGA</name>
<evidence type="ECO:0000313" key="5">
    <source>
        <dbReference type="EMBL" id="JAO02437.1"/>
    </source>
</evidence>
<protein>
    <submittedName>
        <fullName evidence="5 7">GTPase IMAP family member 6</fullName>
    </submittedName>
</protein>
<reference evidence="7" key="2">
    <citation type="submission" date="2025-04" db="UniProtKB">
        <authorList>
            <consortium name="RefSeq"/>
        </authorList>
    </citation>
    <scope>IDENTIFICATION</scope>
</reference>
<keyword evidence="6" id="KW-1185">Reference proteome</keyword>
<dbReference type="PROSITE" id="PS51720">
    <property type="entry name" value="G_AIG1"/>
    <property type="match status" value="1"/>
</dbReference>
<evidence type="ECO:0000256" key="3">
    <source>
        <dbReference type="ARBA" id="ARBA00023134"/>
    </source>
</evidence>
<dbReference type="OMA" id="KVEAILW"/>
<dbReference type="GeneID" id="101724147"/>
<dbReference type="GO" id="GO:0005829">
    <property type="term" value="C:cytosol"/>
    <property type="evidence" value="ECO:0007669"/>
    <property type="project" value="TreeGrafter"/>
</dbReference>
<dbReference type="Proteomes" id="UP000694906">
    <property type="component" value="Unplaced"/>
</dbReference>
<evidence type="ECO:0000313" key="6">
    <source>
        <dbReference type="Proteomes" id="UP000694906"/>
    </source>
</evidence>
<dbReference type="CDD" id="cd01852">
    <property type="entry name" value="AIG1"/>
    <property type="match status" value="1"/>
</dbReference>
<feature type="domain" description="AIG1-type G" evidence="4">
    <location>
        <begin position="90"/>
        <end position="292"/>
    </location>
</feature>
<dbReference type="RefSeq" id="XP_004860586.1">
    <property type="nucleotide sequence ID" value="XM_004860529.2"/>
</dbReference>
<dbReference type="GeneTree" id="ENSGT00940000162548"/>
<dbReference type="GO" id="GO:0005525">
    <property type="term" value="F:GTP binding"/>
    <property type="evidence" value="ECO:0007669"/>
    <property type="project" value="UniProtKB-KW"/>
</dbReference>
<dbReference type="CTD" id="474344"/>
<evidence type="ECO:0000259" key="4">
    <source>
        <dbReference type="PROSITE" id="PS51720"/>
    </source>
</evidence>
<dbReference type="InterPro" id="IPR006703">
    <property type="entry name" value="G_AIG1"/>
</dbReference>
<keyword evidence="2" id="KW-0547">Nucleotide-binding</keyword>
<dbReference type="KEGG" id="hgl:101724147"/>
<dbReference type="EMBL" id="GEBF01001196">
    <property type="protein sequence ID" value="JAO02437.1"/>
    <property type="molecule type" value="Transcribed_RNA"/>
</dbReference>
<sequence>MISYVSEAFQWLCHSLPQGDHYVLSPNEETGNWQDCVAQQDKKCGCSSCLLACQLVEEEYVLISEISPSLPLWSPTKELSGGLTEKELIPRRLRLILVGKTGSGKSATGNTILGREVFESKLSAKPVTVAFQKGRREWYGKELEVIDTPDILSSQVQPEVAAEICQAIAFSSPGPHAVLLVTQLGRFTEQDQQAVRRLQEIFGVGVLAYTILVFTRKEDLAGEHLDKYMRETDNQSLAKLDVLCERRHCGFNNRAKGVEKEAQLQDLMNKIEWIQWENEGHCYSNRAYQYSQQKVLCQEVWERRMTQEQDSEEVLSKESWLEVLSQIQEESEKTYKCILGRMSI</sequence>
<evidence type="ECO:0000256" key="2">
    <source>
        <dbReference type="ARBA" id="ARBA00022741"/>
    </source>
</evidence>
<dbReference type="PANTHER" id="PTHR10903:SF144">
    <property type="entry name" value="GTPASE IMAP FAMILY MEMBER 6"/>
    <property type="match status" value="1"/>
</dbReference>
<dbReference type="Bgee" id="ENSHGLG00000012994">
    <property type="expression patterns" value="Expressed in thyroid gland and 4 other cell types or tissues"/>
</dbReference>
<proteinExistence type="inferred from homology"/>
<reference evidence="5" key="1">
    <citation type="submission" date="2015-10" db="EMBL/GenBank/DDBJ databases">
        <title>FRAMA: From RNA-seq data to annotated mRNA assemblies.</title>
        <authorList>
            <person name="Bens M."/>
            <person name="Sahm A."/>
            <person name="Jahn N."/>
            <person name="Morhart M."/>
            <person name="Holtze S."/>
            <person name="Hildebrandt T.B."/>
            <person name="Platzer M."/>
            <person name="Szafranski K."/>
        </authorList>
    </citation>
    <scope>NUCLEOTIDE SEQUENCE</scope>
    <source>
        <tissue evidence="5">Skin</tissue>
    </source>
</reference>
<dbReference type="AlphaFoldDB" id="A0A0P6JXZ7"/>
<comment type="similarity">
    <text evidence="1">Belongs to the TRAFAC class TrmE-Era-EngA-EngB-Septin-like GTPase superfamily. AIG1/Toc34/Toc159-like paraseptin GTPase family. IAN subfamily.</text>
</comment>
<dbReference type="PANTHER" id="PTHR10903">
    <property type="entry name" value="GTPASE, IMAP FAMILY MEMBER-RELATED"/>
    <property type="match status" value="1"/>
</dbReference>
<evidence type="ECO:0000256" key="1">
    <source>
        <dbReference type="ARBA" id="ARBA00008535"/>
    </source>
</evidence>